<comment type="subcellular location">
    <subcellularLocation>
        <location evidence="1 8">Cell membrane</location>
        <topology evidence="1 8">Multi-pass membrane protein</topology>
    </subcellularLocation>
</comment>
<organism evidence="10">
    <name type="scientific">Lactobacillus delbrueckii subsp. lactis</name>
    <dbReference type="NCBI Taxonomy" id="29397"/>
    <lineage>
        <taxon>Bacteria</taxon>
        <taxon>Bacillati</taxon>
        <taxon>Bacillota</taxon>
        <taxon>Bacilli</taxon>
        <taxon>Lactobacillales</taxon>
        <taxon>Lactobacillaceae</taxon>
        <taxon>Lactobacillus</taxon>
    </lineage>
</organism>
<evidence type="ECO:0000256" key="6">
    <source>
        <dbReference type="ARBA" id="ARBA00022989"/>
    </source>
</evidence>
<dbReference type="GO" id="GO:0022857">
    <property type="term" value="F:transmembrane transporter activity"/>
    <property type="evidence" value="ECO:0007669"/>
    <property type="project" value="InterPro"/>
</dbReference>
<evidence type="ECO:0000313" key="12">
    <source>
        <dbReference type="Proteomes" id="UP001200334"/>
    </source>
</evidence>
<dbReference type="GeneID" id="69668525"/>
<dbReference type="Gene3D" id="1.10.3720.10">
    <property type="entry name" value="MetI-like"/>
    <property type="match status" value="1"/>
</dbReference>
<evidence type="ECO:0000256" key="5">
    <source>
        <dbReference type="ARBA" id="ARBA00022970"/>
    </source>
</evidence>
<feature type="transmembrane region" description="Helical" evidence="8">
    <location>
        <begin position="56"/>
        <end position="81"/>
    </location>
</feature>
<dbReference type="GO" id="GO:0006865">
    <property type="term" value="P:amino acid transport"/>
    <property type="evidence" value="ECO:0007669"/>
    <property type="project" value="UniProtKB-KW"/>
</dbReference>
<keyword evidence="2 8" id="KW-0813">Transport</keyword>
<dbReference type="PANTHER" id="PTHR30614:SF41">
    <property type="entry name" value="INNER MEMBRANE AMINO-ACID ABC TRANSPORTER PERMEASE PROTEIN YHDY"/>
    <property type="match status" value="1"/>
</dbReference>
<evidence type="ECO:0000256" key="8">
    <source>
        <dbReference type="RuleBase" id="RU363032"/>
    </source>
</evidence>
<dbReference type="PANTHER" id="PTHR30614">
    <property type="entry name" value="MEMBRANE COMPONENT OF AMINO ACID ABC TRANSPORTER"/>
    <property type="match status" value="1"/>
</dbReference>
<dbReference type="InterPro" id="IPR010065">
    <property type="entry name" value="AA_ABC_transptr_permease_3TM"/>
</dbReference>
<evidence type="ECO:0000313" key="11">
    <source>
        <dbReference type="EMBL" id="MCD5564058.1"/>
    </source>
</evidence>
<name>A0A061CI83_LACDL</name>
<evidence type="ECO:0000256" key="2">
    <source>
        <dbReference type="ARBA" id="ARBA00022448"/>
    </source>
</evidence>
<keyword evidence="4 8" id="KW-0812">Transmembrane</keyword>
<reference evidence="11 12" key="2">
    <citation type="submission" date="2021-12" db="EMBL/GenBank/DDBJ databases">
        <title>Antimicrobial susceptibility of Lactobacillus delbrueckii subsp. lactis obtained from milk products and other habitats.</title>
        <authorList>
            <person name="Shani N."/>
        </authorList>
    </citation>
    <scope>NUCLEOTIDE SEQUENCE [LARGE SCALE GENOMIC DNA]</scope>
    <source>
        <strain evidence="11 12">FAM 21755</strain>
    </source>
</reference>
<proteinExistence type="inferred from homology"/>
<feature type="transmembrane region" description="Helical" evidence="8">
    <location>
        <begin position="194"/>
        <end position="216"/>
    </location>
</feature>
<comment type="similarity">
    <text evidence="8">Belongs to the binding-protein-dependent transport system permease family.</text>
</comment>
<dbReference type="NCBIfam" id="TIGR01726">
    <property type="entry name" value="HEQRo_perm_3TM"/>
    <property type="match status" value="1"/>
</dbReference>
<dbReference type="OrthoDB" id="9787841at2"/>
<evidence type="ECO:0000256" key="4">
    <source>
        <dbReference type="ARBA" id="ARBA00022692"/>
    </source>
</evidence>
<evidence type="ECO:0000259" key="9">
    <source>
        <dbReference type="PROSITE" id="PS50928"/>
    </source>
</evidence>
<dbReference type="InterPro" id="IPR043429">
    <property type="entry name" value="ArtM/GltK/GlnP/TcyL/YhdX-like"/>
</dbReference>
<dbReference type="GO" id="GO:0043190">
    <property type="term" value="C:ATP-binding cassette (ABC) transporter complex"/>
    <property type="evidence" value="ECO:0007669"/>
    <property type="project" value="InterPro"/>
</dbReference>
<evidence type="ECO:0000256" key="1">
    <source>
        <dbReference type="ARBA" id="ARBA00004651"/>
    </source>
</evidence>
<dbReference type="Pfam" id="PF00528">
    <property type="entry name" value="BPD_transp_1"/>
    <property type="match status" value="1"/>
</dbReference>
<dbReference type="Proteomes" id="UP001200334">
    <property type="component" value="Unassembled WGS sequence"/>
</dbReference>
<reference evidence="10" key="1">
    <citation type="submission" date="2018-07" db="EMBL/GenBank/DDBJ databases">
        <authorList>
            <person name="Somerville V."/>
        </authorList>
    </citation>
    <scope>NUCLEOTIDE SEQUENCE</scope>
    <source>
        <strain evidence="10">NWC_2_2</strain>
    </source>
</reference>
<keyword evidence="3" id="KW-1003">Cell membrane</keyword>
<evidence type="ECO:0000256" key="7">
    <source>
        <dbReference type="ARBA" id="ARBA00023136"/>
    </source>
</evidence>
<dbReference type="InterPro" id="IPR000515">
    <property type="entry name" value="MetI-like"/>
</dbReference>
<evidence type="ECO:0000313" key="10">
    <source>
        <dbReference type="EMBL" id="AZA16595.1"/>
    </source>
</evidence>
<keyword evidence="7 8" id="KW-0472">Membrane</keyword>
<dbReference type="InterPro" id="IPR035906">
    <property type="entry name" value="MetI-like_sf"/>
</dbReference>
<dbReference type="EMBL" id="CP031023">
    <property type="protein sequence ID" value="AZA16595.1"/>
    <property type="molecule type" value="Genomic_DNA"/>
</dbReference>
<dbReference type="FunFam" id="1.10.3720.10:FF:000033">
    <property type="entry name" value="Polar amino acid ABC transporter permease"/>
    <property type="match status" value="1"/>
</dbReference>
<dbReference type="PROSITE" id="PS50928">
    <property type="entry name" value="ABC_TM1"/>
    <property type="match status" value="1"/>
</dbReference>
<dbReference type="RefSeq" id="WP_002878011.1">
    <property type="nucleotide sequence ID" value="NZ_BJLK01000002.1"/>
</dbReference>
<gene>
    <name evidence="10" type="ORF">DQL93_08910</name>
    <name evidence="11" type="ORF">LOB85_08110</name>
</gene>
<protein>
    <submittedName>
        <fullName evidence="10">Amino acid ABC transporter permease</fullName>
    </submittedName>
</protein>
<sequence>MENLTEALSWINLRFLLQGFWVTIEVSVISIILSFVIGLALGLIRFTRIDAKTTRISKVVGVIIDIIRNLPLLLIIFFSYFGLPVMGIRVDAVQASVIAMVVFESAMIAEVVRSGIMAVDPGQMEGARSNGMTYMQAMTHVVLPQALTKMIPALLSQFVSLIKDTSLATIIVLPELLYHAEIIYNQNTNYMIPMYLAVAVMYFIICFALSSFANYLSKRIKY</sequence>
<accession>A0A061CI83</accession>
<feature type="domain" description="ABC transmembrane type-1" evidence="9">
    <location>
        <begin position="20"/>
        <end position="213"/>
    </location>
</feature>
<dbReference type="EMBL" id="JAJNUY010000042">
    <property type="protein sequence ID" value="MCD5564058.1"/>
    <property type="molecule type" value="Genomic_DNA"/>
</dbReference>
<dbReference type="CDD" id="cd06261">
    <property type="entry name" value="TM_PBP2"/>
    <property type="match status" value="1"/>
</dbReference>
<dbReference type="AlphaFoldDB" id="A0A061CI83"/>
<feature type="transmembrane region" description="Helical" evidence="8">
    <location>
        <begin position="20"/>
        <end position="44"/>
    </location>
</feature>
<evidence type="ECO:0000256" key="3">
    <source>
        <dbReference type="ARBA" id="ARBA00022475"/>
    </source>
</evidence>
<dbReference type="SUPFAM" id="SSF161098">
    <property type="entry name" value="MetI-like"/>
    <property type="match status" value="1"/>
</dbReference>
<keyword evidence="6 8" id="KW-1133">Transmembrane helix</keyword>
<keyword evidence="5" id="KW-0029">Amino-acid transport</keyword>